<reference evidence="3 4" key="1">
    <citation type="submission" date="2016-06" db="EMBL/GenBank/DDBJ databases">
        <title>Genome sequence of Oerskovia enterophila DSM 43852.</title>
        <authorList>
            <person name="Poehlein A."/>
            <person name="Jag V."/>
            <person name="Bengelsdorf F.R."/>
            <person name="Daniel R."/>
            <person name="Duerre P."/>
        </authorList>
    </citation>
    <scope>NUCLEOTIDE SEQUENCE [LARGE SCALE GENOMIC DNA]</scope>
    <source>
        <strain evidence="3 4">DSM 43852</strain>
    </source>
</reference>
<evidence type="ECO:0000313" key="3">
    <source>
        <dbReference type="EMBL" id="OCI32817.1"/>
    </source>
</evidence>
<proteinExistence type="predicted"/>
<keyword evidence="2" id="KW-0812">Transmembrane</keyword>
<feature type="transmembrane region" description="Helical" evidence="2">
    <location>
        <begin position="15"/>
        <end position="38"/>
    </location>
</feature>
<keyword evidence="2" id="KW-0472">Membrane</keyword>
<comment type="caution">
    <text evidence="3">The sequence shown here is derived from an EMBL/GenBank/DDBJ whole genome shotgun (WGS) entry which is preliminary data.</text>
</comment>
<sequence length="268" mass="27974">MANARPTATRRPAPIIHAWVMIVAHLGTMFLIAASFILSFDALTDLAVRAGINPHLGFLWPLIVDGLIVVSSVAIIALVDHPRHVTFFPWMLLFAGAGTSIAANATHAILVATEAGDGFPLEVSALVASVPPLVLLAVTHLLVILMRLGRPSEPAKAPARARQATKKAAAPKPAPVTTKVPARAVEVAPVDAVPAPAPTPEPEAEQPVIEPEVVVESAPEAEVVAEDAVEPEAAPVDLSDVVEAPAPHVEPEPEVAAAKEHEREPIPA</sequence>
<protein>
    <recommendedName>
        <fullName evidence="5">DUF2637 domain-containing protein</fullName>
    </recommendedName>
</protein>
<dbReference type="Pfam" id="PF10935">
    <property type="entry name" value="DUF2637"/>
    <property type="match status" value="1"/>
</dbReference>
<gene>
    <name evidence="3" type="ORF">OERS_04090</name>
</gene>
<feature type="compositionally biased region" description="Basic and acidic residues" evidence="1">
    <location>
        <begin position="257"/>
        <end position="268"/>
    </location>
</feature>
<dbReference type="EMBL" id="MAQA01000003">
    <property type="protein sequence ID" value="OCI32817.1"/>
    <property type="molecule type" value="Genomic_DNA"/>
</dbReference>
<name>A0ABX2Y891_9CELL</name>
<dbReference type="InterPro" id="IPR021235">
    <property type="entry name" value="DUF2637"/>
</dbReference>
<evidence type="ECO:0000256" key="1">
    <source>
        <dbReference type="SAM" id="MobiDB-lite"/>
    </source>
</evidence>
<feature type="region of interest" description="Disordered" evidence="1">
    <location>
        <begin position="155"/>
        <end position="177"/>
    </location>
</feature>
<feature type="transmembrane region" description="Helical" evidence="2">
    <location>
        <begin position="125"/>
        <end position="146"/>
    </location>
</feature>
<evidence type="ECO:0000313" key="4">
    <source>
        <dbReference type="Proteomes" id="UP000093412"/>
    </source>
</evidence>
<accession>A0ABX2Y891</accession>
<organism evidence="3 4">
    <name type="scientific">Oerskovia enterophila</name>
    <dbReference type="NCBI Taxonomy" id="43678"/>
    <lineage>
        <taxon>Bacteria</taxon>
        <taxon>Bacillati</taxon>
        <taxon>Actinomycetota</taxon>
        <taxon>Actinomycetes</taxon>
        <taxon>Micrococcales</taxon>
        <taxon>Cellulomonadaceae</taxon>
        <taxon>Oerskovia</taxon>
    </lineage>
</organism>
<feature type="transmembrane region" description="Helical" evidence="2">
    <location>
        <begin position="91"/>
        <end position="113"/>
    </location>
</feature>
<evidence type="ECO:0008006" key="5">
    <source>
        <dbReference type="Google" id="ProtNLM"/>
    </source>
</evidence>
<keyword evidence="2" id="KW-1133">Transmembrane helix</keyword>
<dbReference type="RefSeq" id="WP_068623990.1">
    <property type="nucleotide sequence ID" value="NZ_MAQA01000003.1"/>
</dbReference>
<dbReference type="Proteomes" id="UP000093412">
    <property type="component" value="Unassembled WGS sequence"/>
</dbReference>
<feature type="region of interest" description="Disordered" evidence="1">
    <location>
        <begin position="242"/>
        <end position="268"/>
    </location>
</feature>
<evidence type="ECO:0000256" key="2">
    <source>
        <dbReference type="SAM" id="Phobius"/>
    </source>
</evidence>
<keyword evidence="4" id="KW-1185">Reference proteome</keyword>
<feature type="transmembrane region" description="Helical" evidence="2">
    <location>
        <begin position="58"/>
        <end position="79"/>
    </location>
</feature>